<dbReference type="Proteomes" id="UP000245626">
    <property type="component" value="Unassembled WGS sequence"/>
</dbReference>
<sequence length="168" mass="18118">MLRTYASRAVSRKGFGAAALAPLSARSPALSAVRPCIFRSLKTSATNPQATAAPQQPNAPSPNDSFINTTNAYYAEEMHRRWKEDPASVHSSWDVYFSGLAKGIPSELAYTPPPSLMALPMEAPPVDFSSVSAGQSVDDHLKVCALPPRPYSNQRFRLVGSERSIGPD</sequence>
<organism evidence="1 2">
    <name type="scientific">Violaceomyces palustris</name>
    <dbReference type="NCBI Taxonomy" id="1673888"/>
    <lineage>
        <taxon>Eukaryota</taxon>
        <taxon>Fungi</taxon>
        <taxon>Dikarya</taxon>
        <taxon>Basidiomycota</taxon>
        <taxon>Ustilaginomycotina</taxon>
        <taxon>Ustilaginomycetes</taxon>
        <taxon>Violaceomycetales</taxon>
        <taxon>Violaceomycetaceae</taxon>
        <taxon>Violaceomyces</taxon>
    </lineage>
</organism>
<evidence type="ECO:0000313" key="1">
    <source>
        <dbReference type="EMBL" id="PWN51094.1"/>
    </source>
</evidence>
<dbReference type="EMBL" id="KZ819871">
    <property type="protein sequence ID" value="PWN51094.1"/>
    <property type="molecule type" value="Genomic_DNA"/>
</dbReference>
<name>A0ACD0NZ43_9BASI</name>
<reference evidence="1 2" key="1">
    <citation type="journal article" date="2018" name="Mol. Biol. Evol.">
        <title>Broad Genomic Sampling Reveals a Smut Pathogenic Ancestry of the Fungal Clade Ustilaginomycotina.</title>
        <authorList>
            <person name="Kijpornyongpan T."/>
            <person name="Mondo S.J."/>
            <person name="Barry K."/>
            <person name="Sandor L."/>
            <person name="Lee J."/>
            <person name="Lipzen A."/>
            <person name="Pangilinan J."/>
            <person name="LaButti K."/>
            <person name="Hainaut M."/>
            <person name="Henrissat B."/>
            <person name="Grigoriev I.V."/>
            <person name="Spatafora J.W."/>
            <person name="Aime M.C."/>
        </authorList>
    </citation>
    <scope>NUCLEOTIDE SEQUENCE [LARGE SCALE GENOMIC DNA]</scope>
    <source>
        <strain evidence="1 2">SA 807</strain>
    </source>
</reference>
<gene>
    <name evidence="1" type="ORF">IE53DRAFT_64377</name>
</gene>
<accession>A0ACD0NZ43</accession>
<keyword evidence="2" id="KW-1185">Reference proteome</keyword>
<proteinExistence type="predicted"/>
<protein>
    <submittedName>
        <fullName evidence="1">Uncharacterized protein</fullName>
    </submittedName>
</protein>
<evidence type="ECO:0000313" key="2">
    <source>
        <dbReference type="Proteomes" id="UP000245626"/>
    </source>
</evidence>